<keyword evidence="2" id="KW-1185">Reference proteome</keyword>
<organism evidence="1 2">
    <name type="scientific">Hyphomicrobium album</name>
    <dbReference type="NCBI Taxonomy" id="2665159"/>
    <lineage>
        <taxon>Bacteria</taxon>
        <taxon>Pseudomonadati</taxon>
        <taxon>Pseudomonadota</taxon>
        <taxon>Alphaproteobacteria</taxon>
        <taxon>Hyphomicrobiales</taxon>
        <taxon>Hyphomicrobiaceae</taxon>
        <taxon>Hyphomicrobium</taxon>
    </lineage>
</organism>
<dbReference type="AlphaFoldDB" id="A0A6I3KGI4"/>
<evidence type="ECO:0000313" key="1">
    <source>
        <dbReference type="EMBL" id="MTD93523.1"/>
    </source>
</evidence>
<protein>
    <recommendedName>
        <fullName evidence="3">DUF1508 domain-containing protein</fullName>
    </recommendedName>
</protein>
<evidence type="ECO:0008006" key="3">
    <source>
        <dbReference type="Google" id="ProtNLM"/>
    </source>
</evidence>
<accession>A0A6I3KGI4</accession>
<name>A0A6I3KGI4_9HYPH</name>
<comment type="caution">
    <text evidence="1">The sequence shown here is derived from an EMBL/GenBank/DDBJ whole genome shotgun (WGS) entry which is preliminary data.</text>
</comment>
<gene>
    <name evidence="1" type="ORF">GIW81_04140</name>
</gene>
<sequence>MTAVNITVVDAGTPEGWRWSVTRDGHEVESGMAPDEDAAYTAAKPHFDRLRLEMIHGGPSAAASEPRVTIGS</sequence>
<evidence type="ECO:0000313" key="2">
    <source>
        <dbReference type="Proteomes" id="UP000440694"/>
    </source>
</evidence>
<dbReference type="EMBL" id="WMBQ01000001">
    <property type="protein sequence ID" value="MTD93523.1"/>
    <property type="molecule type" value="Genomic_DNA"/>
</dbReference>
<proteinExistence type="predicted"/>
<dbReference type="Proteomes" id="UP000440694">
    <property type="component" value="Unassembled WGS sequence"/>
</dbReference>
<reference evidence="1 2" key="1">
    <citation type="submission" date="2019-11" db="EMBL/GenBank/DDBJ databases">
        <title>Identification of a novel strain.</title>
        <authorList>
            <person name="Xu Q."/>
            <person name="Wang G."/>
        </authorList>
    </citation>
    <scope>NUCLEOTIDE SEQUENCE [LARGE SCALE GENOMIC DNA]</scope>
    <source>
        <strain evidence="2">xq</strain>
    </source>
</reference>
<dbReference type="RefSeq" id="WP_154738055.1">
    <property type="nucleotide sequence ID" value="NZ_WMBQ01000001.1"/>
</dbReference>